<evidence type="ECO:0000259" key="1">
    <source>
        <dbReference type="PROSITE" id="PS51819"/>
    </source>
</evidence>
<dbReference type="InterPro" id="IPR037523">
    <property type="entry name" value="VOC_core"/>
</dbReference>
<comment type="caution">
    <text evidence="2">The sequence shown here is derived from an EMBL/GenBank/DDBJ whole genome shotgun (WGS) entry which is preliminary data.</text>
</comment>
<feature type="domain" description="VOC" evidence="1">
    <location>
        <begin position="4"/>
        <end position="118"/>
    </location>
</feature>
<dbReference type="InterPro" id="IPR029068">
    <property type="entry name" value="Glyas_Bleomycin-R_OHBP_Dase"/>
</dbReference>
<dbReference type="Pfam" id="PF00903">
    <property type="entry name" value="Glyoxalase"/>
    <property type="match status" value="1"/>
</dbReference>
<keyword evidence="3" id="KW-1185">Reference proteome</keyword>
<name>A0ABP6Q1Z9_9ACTN</name>
<accession>A0ABP6Q1Z9</accession>
<protein>
    <submittedName>
        <fullName evidence="2">VOC family protein</fullName>
    </submittedName>
</protein>
<reference evidence="3" key="1">
    <citation type="journal article" date="2019" name="Int. J. Syst. Evol. Microbiol.">
        <title>The Global Catalogue of Microorganisms (GCM) 10K type strain sequencing project: providing services to taxonomists for standard genome sequencing and annotation.</title>
        <authorList>
            <consortium name="The Broad Institute Genomics Platform"/>
            <consortium name="The Broad Institute Genome Sequencing Center for Infectious Disease"/>
            <person name="Wu L."/>
            <person name="Ma J."/>
        </authorList>
    </citation>
    <scope>NUCLEOTIDE SEQUENCE [LARGE SCALE GENOMIC DNA]</scope>
    <source>
        <strain evidence="3">JCM 9377</strain>
    </source>
</reference>
<dbReference type="SUPFAM" id="SSF54593">
    <property type="entry name" value="Glyoxalase/Bleomycin resistance protein/Dihydroxybiphenyl dioxygenase"/>
    <property type="match status" value="1"/>
</dbReference>
<dbReference type="EMBL" id="BAAAUV010000003">
    <property type="protein sequence ID" value="GAA3200845.1"/>
    <property type="molecule type" value="Genomic_DNA"/>
</dbReference>
<dbReference type="Gene3D" id="3.10.180.10">
    <property type="entry name" value="2,3-Dihydroxybiphenyl 1,2-Dioxygenase, domain 1"/>
    <property type="match status" value="1"/>
</dbReference>
<dbReference type="PANTHER" id="PTHR39175:SF1">
    <property type="entry name" value="FAMILY PROTEIN, PUTATIVE (AFU_ORTHOLOGUE AFUA_3G15060)-RELATED"/>
    <property type="match status" value="1"/>
</dbReference>
<evidence type="ECO:0000313" key="2">
    <source>
        <dbReference type="EMBL" id="GAA3200845.1"/>
    </source>
</evidence>
<organism evidence="2 3">
    <name type="scientific">Actinocorallia longicatena</name>
    <dbReference type="NCBI Taxonomy" id="111803"/>
    <lineage>
        <taxon>Bacteria</taxon>
        <taxon>Bacillati</taxon>
        <taxon>Actinomycetota</taxon>
        <taxon>Actinomycetes</taxon>
        <taxon>Streptosporangiales</taxon>
        <taxon>Thermomonosporaceae</taxon>
        <taxon>Actinocorallia</taxon>
    </lineage>
</organism>
<dbReference type="RefSeq" id="WP_344823433.1">
    <property type="nucleotide sequence ID" value="NZ_BAAAUV010000003.1"/>
</dbReference>
<dbReference type="PANTHER" id="PTHR39175">
    <property type="entry name" value="FAMILY PROTEIN, PUTATIVE (AFU_ORTHOLOGUE AFUA_3G15060)-RELATED"/>
    <property type="match status" value="1"/>
</dbReference>
<dbReference type="PROSITE" id="PS51819">
    <property type="entry name" value="VOC"/>
    <property type="match status" value="1"/>
</dbReference>
<dbReference type="Proteomes" id="UP001501237">
    <property type="component" value="Unassembled WGS sequence"/>
</dbReference>
<sequence>MITGLDHVQLAAPEGGEEALRAFYGDLLGLTEIAKPAELRGRGGAWFQGPGFQLHVGVERDFRPALKAHPGLVVADLDALAARLAAAGHEIRYDTPVPGFRRFFSADPVGNRLEFLEKDAPDRNSRTQGGPTY</sequence>
<gene>
    <name evidence="2" type="ORF">GCM10010468_13770</name>
</gene>
<proteinExistence type="predicted"/>
<evidence type="ECO:0000313" key="3">
    <source>
        <dbReference type="Proteomes" id="UP001501237"/>
    </source>
</evidence>
<dbReference type="InterPro" id="IPR004360">
    <property type="entry name" value="Glyas_Fos-R_dOase_dom"/>
</dbReference>